<accession>A0A2S9J260</accession>
<sequence length="212" mass="24378">MDLREDIEKYAAAPLSRHVMLELLKDYKRPNDKISELAKAGMLTILKNGLYIPMGKRGFYVTEPFLVANHLWGPSYVSLESALSHWGFIPERVYEIASMTTKTSKKYETAIGRFTYRHLVKPYYSLGIKQVTLKEKQVALIASPEKAICDKIITTHGLLLRSAKQVTEFLIEDMRIDEDNLRKLNVAEMRNWLQYAPKRTSLETLVKTLALL</sequence>
<dbReference type="RefSeq" id="WP_105717488.1">
    <property type="nucleotide sequence ID" value="NZ_PVBQ01000010.1"/>
</dbReference>
<comment type="caution">
    <text evidence="1">The sequence shown here is derived from an EMBL/GenBank/DDBJ whole genome shotgun (WGS) entry which is preliminary data.</text>
</comment>
<evidence type="ECO:0000313" key="2">
    <source>
        <dbReference type="Proteomes" id="UP000239711"/>
    </source>
</evidence>
<evidence type="ECO:0000313" key="1">
    <source>
        <dbReference type="EMBL" id="PRD46824.1"/>
    </source>
</evidence>
<organism evidence="1 2">
    <name type="scientific">Sphingobacterium haloxyli</name>
    <dbReference type="NCBI Taxonomy" id="2100533"/>
    <lineage>
        <taxon>Bacteria</taxon>
        <taxon>Pseudomonadati</taxon>
        <taxon>Bacteroidota</taxon>
        <taxon>Sphingobacteriia</taxon>
        <taxon>Sphingobacteriales</taxon>
        <taxon>Sphingobacteriaceae</taxon>
        <taxon>Sphingobacterium</taxon>
    </lineage>
</organism>
<reference evidence="1 2" key="1">
    <citation type="submission" date="2018-02" db="EMBL/GenBank/DDBJ databases">
        <title>The draft genome of Sphingobacterium sp. 5JN-11.</title>
        <authorList>
            <person name="Liu L."/>
            <person name="Li L."/>
            <person name="Liang L."/>
            <person name="Zhang X."/>
            <person name="Wang T."/>
        </authorList>
    </citation>
    <scope>NUCLEOTIDE SEQUENCE [LARGE SCALE GENOMIC DNA]</scope>
    <source>
        <strain evidence="1 2">5JN-11</strain>
    </source>
</reference>
<evidence type="ECO:0008006" key="3">
    <source>
        <dbReference type="Google" id="ProtNLM"/>
    </source>
</evidence>
<protein>
    <recommendedName>
        <fullName evidence="3">Transcriptional regulator, AbiEi antitoxin, Type IV TA system</fullName>
    </recommendedName>
</protein>
<dbReference type="EMBL" id="PVBQ01000010">
    <property type="protein sequence ID" value="PRD46824.1"/>
    <property type="molecule type" value="Genomic_DNA"/>
</dbReference>
<dbReference type="Proteomes" id="UP000239711">
    <property type="component" value="Unassembled WGS sequence"/>
</dbReference>
<dbReference type="OrthoDB" id="9798269at2"/>
<proteinExistence type="predicted"/>
<gene>
    <name evidence="1" type="ORF">C5745_13235</name>
</gene>
<dbReference type="AlphaFoldDB" id="A0A2S9J260"/>
<keyword evidence="2" id="KW-1185">Reference proteome</keyword>
<name>A0A2S9J260_9SPHI</name>